<protein>
    <submittedName>
        <fullName evidence="6">Helix-turn-helix domain-containing protein</fullName>
    </submittedName>
</protein>
<evidence type="ECO:0000256" key="4">
    <source>
        <dbReference type="SAM" id="MobiDB-lite"/>
    </source>
</evidence>
<dbReference type="Proteomes" id="UP001324993">
    <property type="component" value="Chromosome"/>
</dbReference>
<dbReference type="SMART" id="SM00530">
    <property type="entry name" value="HTH_XRE"/>
    <property type="match status" value="1"/>
</dbReference>
<organism evidence="6 7">
    <name type="scientific">Coraliomargarita algicola</name>
    <dbReference type="NCBI Taxonomy" id="3092156"/>
    <lineage>
        <taxon>Bacteria</taxon>
        <taxon>Pseudomonadati</taxon>
        <taxon>Verrucomicrobiota</taxon>
        <taxon>Opitutia</taxon>
        <taxon>Puniceicoccales</taxon>
        <taxon>Coraliomargaritaceae</taxon>
        <taxon>Coraliomargarita</taxon>
    </lineage>
</organism>
<dbReference type="PROSITE" id="PS50943">
    <property type="entry name" value="HTH_CROC1"/>
    <property type="match status" value="1"/>
</dbReference>
<sequence length="119" mass="13136">MDTELFKELKDSICQMKAIEKGDLAPARVRVVNPENEVAHARIKLGLTQEAFAKLLDTPVGTVRGWEQGRRQPPPSAKVLMRVATKYPEQVLECAEEQGVYGRQSGSEIGSRKGAKTQS</sequence>
<name>A0ABZ0RMW0_9BACT</name>
<evidence type="ECO:0000256" key="2">
    <source>
        <dbReference type="ARBA" id="ARBA00023125"/>
    </source>
</evidence>
<dbReference type="InterPro" id="IPR010982">
    <property type="entry name" value="Lambda_DNA-bd_dom_sf"/>
</dbReference>
<proteinExistence type="predicted"/>
<evidence type="ECO:0000256" key="3">
    <source>
        <dbReference type="ARBA" id="ARBA00023163"/>
    </source>
</evidence>
<feature type="domain" description="HTH cro/C1-type" evidence="5">
    <location>
        <begin position="38"/>
        <end position="94"/>
    </location>
</feature>
<keyword evidence="7" id="KW-1185">Reference proteome</keyword>
<feature type="region of interest" description="Disordered" evidence="4">
    <location>
        <begin position="99"/>
        <end position="119"/>
    </location>
</feature>
<evidence type="ECO:0000256" key="1">
    <source>
        <dbReference type="ARBA" id="ARBA00023015"/>
    </source>
</evidence>
<accession>A0ABZ0RMW0</accession>
<keyword evidence="3" id="KW-0804">Transcription</keyword>
<dbReference type="PANTHER" id="PTHR36511">
    <property type="entry name" value="MERR FAMILY BACTERIAL REGULATORY PROTEIN"/>
    <property type="match status" value="1"/>
</dbReference>
<dbReference type="EMBL" id="CP138858">
    <property type="protein sequence ID" value="WPJ96549.1"/>
    <property type="molecule type" value="Genomic_DNA"/>
</dbReference>
<dbReference type="InterPro" id="IPR001387">
    <property type="entry name" value="Cro/C1-type_HTH"/>
</dbReference>
<evidence type="ECO:0000313" key="6">
    <source>
        <dbReference type="EMBL" id="WPJ96549.1"/>
    </source>
</evidence>
<keyword evidence="2" id="KW-0238">DNA-binding</keyword>
<keyword evidence="1" id="KW-0805">Transcription regulation</keyword>
<dbReference type="SUPFAM" id="SSF47413">
    <property type="entry name" value="lambda repressor-like DNA-binding domains"/>
    <property type="match status" value="1"/>
</dbReference>
<gene>
    <name evidence="6" type="ORF">SH580_02380</name>
</gene>
<dbReference type="Pfam" id="PF01381">
    <property type="entry name" value="HTH_3"/>
    <property type="match status" value="1"/>
</dbReference>
<dbReference type="CDD" id="cd00093">
    <property type="entry name" value="HTH_XRE"/>
    <property type="match status" value="1"/>
</dbReference>
<evidence type="ECO:0000259" key="5">
    <source>
        <dbReference type="PROSITE" id="PS50943"/>
    </source>
</evidence>
<reference evidence="6 7" key="1">
    <citation type="submission" date="2023-11" db="EMBL/GenBank/DDBJ databases">
        <title>Coraliomargarita sp. nov., isolated from marine algae.</title>
        <authorList>
            <person name="Lee J.K."/>
            <person name="Baek J.H."/>
            <person name="Kim J.M."/>
            <person name="Choi D.G."/>
            <person name="Jeon C.O."/>
        </authorList>
    </citation>
    <scope>NUCLEOTIDE SEQUENCE [LARGE SCALE GENOMIC DNA]</scope>
    <source>
        <strain evidence="6 7">J2-16</strain>
    </source>
</reference>
<dbReference type="Gene3D" id="1.10.260.40">
    <property type="entry name" value="lambda repressor-like DNA-binding domains"/>
    <property type="match status" value="1"/>
</dbReference>
<evidence type="ECO:0000313" key="7">
    <source>
        <dbReference type="Proteomes" id="UP001324993"/>
    </source>
</evidence>
<dbReference type="InterPro" id="IPR052359">
    <property type="entry name" value="HTH-type_reg/antitoxin"/>
</dbReference>
<dbReference type="PANTHER" id="PTHR36511:SF4">
    <property type="entry name" value="ANTITOXIN MQSA"/>
    <property type="match status" value="1"/>
</dbReference>
<dbReference type="RefSeq" id="WP_319833408.1">
    <property type="nucleotide sequence ID" value="NZ_CP138858.1"/>
</dbReference>